<dbReference type="GO" id="GO:0046475">
    <property type="term" value="P:glycerophospholipid catabolic process"/>
    <property type="evidence" value="ECO:0007669"/>
    <property type="project" value="TreeGrafter"/>
</dbReference>
<sequence length="1011" mass="112313">NNNSSSSSSNSNNNNNNSSEINNLGNHHHHGENLSFSSNNNKTNNTTTTTTAGNTSLTPSMLGGDGGGDSCEVKRSRNILPHEVLLTRVTFKVETPIGYVRENNVLAIIGDSVEIGNWKSKDAPQMVNSECTDTHLIWTIILSFPKSTRLNYKYIIKANSNNQRSQLVNSDGSSSSSVSSSSSISSSGKITSKSNLVEWEASKGLSRTLSIEGIDMFVNDGLFGVLESGSKPWIGRGWLPEDEYQLRIQLQCDDNQSPVHLYDHLLEQNQLVLRLHDPFGLSQDFHLPMTGFTELVLHTHSLHSFSFSVTLLLKDGINQPISSSNINIGSNGASSPTSYPSSPNGYKVLGKSYICSNQVSTDLWGKLFTPIIGEKYFPIGEFRCNYLVVTPFSHPQNSLSNLWHSFVEQPQTLIGHRGNGKNNFGINANAVTENTILSFLTAAQFGAKMVEFDLQLTFDGVPVIFHDYEIEIQTNEGFTMKETINRLTLEQFLKVKPTTNKSDLISQKLKRLKSLRISKSTSDLLSLSSCPSSTFDPSTFLENVSQCSGGSGGIGSTVDTIRPSSIIHDRFSTLQDAFHLVPQEIGFMIEIKYPNLAMQNLRKFKAPERNEFIDIILNVRIVFNETNDRRIAFLTFDPDIAILLRTKQFRYPVLFLVCCDTPTFFEDFDPDVNINDNRGNSITNAISFVKTVNLDGIVCDSQTILNNHSFVNLIHNDNLLLFTYGSKNFSNSFNYVSGISSDSSSNEIDSGSAQNNWIGETCIQTTFNKTNLTSCLNDCHQNWGQGVCDEKTSTCNCNFFFTGGGCSINIDTIHNWDFMDCNGGRYCPPIFNSHIPRECICPNGQMGSDCSICSNNLGCKSLENNFIDDFTCDNSINLISEKRYNCLVTSEEINEDLHNSSASVVMECQFPDEKYIENLGECSMSLYYKIGRPPLIFNCSFNECNLELVNSIQSITCENSTSSCTSYCGSLFSYFISEGPAKFICDGNSFDSQYDCFFSQVTLSHFLPDFP</sequence>
<dbReference type="InterPro" id="IPR000742">
    <property type="entry name" value="EGF"/>
</dbReference>
<reference evidence="5 6" key="1">
    <citation type="submission" date="2023-11" db="EMBL/GenBank/DDBJ databases">
        <title>Dfirmibasis_genome.</title>
        <authorList>
            <person name="Edelbroek B."/>
            <person name="Kjellin J."/>
            <person name="Jerlstrom-Hultqvist J."/>
            <person name="Soderbom F."/>
        </authorList>
    </citation>
    <scope>NUCLEOTIDE SEQUENCE [LARGE SCALE GENOMIC DNA]</scope>
    <source>
        <strain evidence="5 6">TNS-C-14</strain>
    </source>
</reference>
<evidence type="ECO:0000313" key="5">
    <source>
        <dbReference type="EMBL" id="KAK5575242.1"/>
    </source>
</evidence>
<evidence type="ECO:0000259" key="4">
    <source>
        <dbReference type="PROSITE" id="PS51704"/>
    </source>
</evidence>
<proteinExistence type="predicted"/>
<dbReference type="Pfam" id="PF00686">
    <property type="entry name" value="CBM_20"/>
    <property type="match status" value="1"/>
</dbReference>
<dbReference type="Pfam" id="PF03009">
    <property type="entry name" value="GDPD"/>
    <property type="match status" value="1"/>
</dbReference>
<feature type="domain" description="GP-PDE" evidence="4">
    <location>
        <begin position="411"/>
        <end position="770"/>
    </location>
</feature>
<dbReference type="InterPro" id="IPR002044">
    <property type="entry name" value="CBM20"/>
</dbReference>
<feature type="domain" description="CBM20" evidence="3">
    <location>
        <begin position="81"/>
        <end position="201"/>
    </location>
</feature>
<dbReference type="EMBL" id="JAVFKY010000006">
    <property type="protein sequence ID" value="KAK5575242.1"/>
    <property type="molecule type" value="Genomic_DNA"/>
</dbReference>
<dbReference type="SUPFAM" id="SSF51695">
    <property type="entry name" value="PLC-like phosphodiesterases"/>
    <property type="match status" value="1"/>
</dbReference>
<feature type="compositionally biased region" description="Low complexity" evidence="2">
    <location>
        <begin position="33"/>
        <end position="60"/>
    </location>
</feature>
<evidence type="ECO:0008006" key="7">
    <source>
        <dbReference type="Google" id="ProtNLM"/>
    </source>
</evidence>
<evidence type="ECO:0000313" key="6">
    <source>
        <dbReference type="Proteomes" id="UP001344447"/>
    </source>
</evidence>
<dbReference type="CDD" id="cd08572">
    <property type="entry name" value="GDPD_GDE5_like"/>
    <property type="match status" value="1"/>
</dbReference>
<feature type="region of interest" description="Disordered" evidence="2">
    <location>
        <begin position="1"/>
        <end position="71"/>
    </location>
</feature>
<dbReference type="Gene3D" id="3.20.20.190">
    <property type="entry name" value="Phosphatidylinositol (PI) phosphodiesterase"/>
    <property type="match status" value="1"/>
</dbReference>
<keyword evidence="6" id="KW-1185">Reference proteome</keyword>
<dbReference type="PROSITE" id="PS00022">
    <property type="entry name" value="EGF_1"/>
    <property type="match status" value="1"/>
</dbReference>
<dbReference type="InterPro" id="IPR013784">
    <property type="entry name" value="Carb-bd-like_fold"/>
</dbReference>
<dbReference type="SUPFAM" id="SSF49452">
    <property type="entry name" value="Starch-binding domain-like"/>
    <property type="match status" value="1"/>
</dbReference>
<accession>A0AAN7YTP7</accession>
<name>A0AAN7YTP7_9MYCE</name>
<feature type="compositionally biased region" description="Low complexity" evidence="2">
    <location>
        <begin position="170"/>
        <end position="189"/>
    </location>
</feature>
<feature type="region of interest" description="Disordered" evidence="2">
    <location>
        <begin position="166"/>
        <end position="189"/>
    </location>
</feature>
<gene>
    <name evidence="5" type="ORF">RB653_010499</name>
</gene>
<feature type="compositionally biased region" description="Low complexity" evidence="2">
    <location>
        <begin position="1"/>
        <end position="25"/>
    </location>
</feature>
<dbReference type="PROSITE" id="PS51166">
    <property type="entry name" value="CBM20"/>
    <property type="match status" value="1"/>
</dbReference>
<dbReference type="Proteomes" id="UP001344447">
    <property type="component" value="Unassembled WGS sequence"/>
</dbReference>
<dbReference type="InterPro" id="IPR051578">
    <property type="entry name" value="GDPD"/>
</dbReference>
<dbReference type="GO" id="GO:2001070">
    <property type="term" value="F:starch binding"/>
    <property type="evidence" value="ECO:0007669"/>
    <property type="project" value="InterPro"/>
</dbReference>
<dbReference type="PROSITE" id="PS51704">
    <property type="entry name" value="GP_PDE"/>
    <property type="match status" value="1"/>
</dbReference>
<dbReference type="PANTHER" id="PTHR22958:SF1">
    <property type="entry name" value="GLYCEROPHOSPHOCHOLINE PHOSPHODIESTERASE GPCPD1"/>
    <property type="match status" value="1"/>
</dbReference>
<evidence type="ECO:0000256" key="2">
    <source>
        <dbReference type="SAM" id="MobiDB-lite"/>
    </source>
</evidence>
<organism evidence="5 6">
    <name type="scientific">Dictyostelium firmibasis</name>
    <dbReference type="NCBI Taxonomy" id="79012"/>
    <lineage>
        <taxon>Eukaryota</taxon>
        <taxon>Amoebozoa</taxon>
        <taxon>Evosea</taxon>
        <taxon>Eumycetozoa</taxon>
        <taxon>Dictyostelia</taxon>
        <taxon>Dictyosteliales</taxon>
        <taxon>Dictyosteliaceae</taxon>
        <taxon>Dictyostelium</taxon>
    </lineage>
</organism>
<dbReference type="SMART" id="SM01065">
    <property type="entry name" value="CBM_2"/>
    <property type="match status" value="1"/>
</dbReference>
<protein>
    <recommendedName>
        <fullName evidence="7">Glycerophosphodiester phosphodiesterase</fullName>
    </recommendedName>
</protein>
<dbReference type="Pfam" id="PF00794">
    <property type="entry name" value="PI3K_rbd"/>
    <property type="match status" value="1"/>
</dbReference>
<comment type="caution">
    <text evidence="5">The sequence shown here is derived from an EMBL/GenBank/DDBJ whole genome shotgun (WGS) entry which is preliminary data.</text>
</comment>
<dbReference type="PANTHER" id="PTHR22958">
    <property type="entry name" value="GLYCEROPHOSPHORYL DIESTER PHOSPHODIESTERASE"/>
    <property type="match status" value="1"/>
</dbReference>
<dbReference type="InterPro" id="IPR000341">
    <property type="entry name" value="PI3K_Ras-bd_dom"/>
</dbReference>
<keyword evidence="1" id="KW-0378">Hydrolase</keyword>
<evidence type="ECO:0000259" key="3">
    <source>
        <dbReference type="PROSITE" id="PS51166"/>
    </source>
</evidence>
<feature type="non-terminal residue" evidence="5">
    <location>
        <position position="1"/>
    </location>
</feature>
<dbReference type="InterPro" id="IPR017946">
    <property type="entry name" value="PLC-like_Pdiesterase_TIM-brl"/>
</dbReference>
<dbReference type="InterPro" id="IPR030395">
    <property type="entry name" value="GP_PDE_dom"/>
</dbReference>
<dbReference type="Gene3D" id="2.60.40.10">
    <property type="entry name" value="Immunoglobulins"/>
    <property type="match status" value="1"/>
</dbReference>
<dbReference type="InterPro" id="IPR013783">
    <property type="entry name" value="Ig-like_fold"/>
</dbReference>
<dbReference type="AlphaFoldDB" id="A0AAN7YTP7"/>
<evidence type="ECO:0000256" key="1">
    <source>
        <dbReference type="ARBA" id="ARBA00022801"/>
    </source>
</evidence>
<dbReference type="GO" id="GO:0008081">
    <property type="term" value="F:phosphoric diester hydrolase activity"/>
    <property type="evidence" value="ECO:0007669"/>
    <property type="project" value="InterPro"/>
</dbReference>